<dbReference type="GO" id="GO:0005576">
    <property type="term" value="C:extracellular region"/>
    <property type="evidence" value="ECO:0007669"/>
    <property type="project" value="TreeGrafter"/>
</dbReference>
<comment type="caution">
    <text evidence="10">The sequence shown here is derived from an EMBL/GenBank/DDBJ whole genome shotgun (WGS) entry which is preliminary data.</text>
</comment>
<name>A0AA42CSJ8_9SPHN</name>
<evidence type="ECO:0000256" key="7">
    <source>
        <dbReference type="PROSITE-ProRule" id="PRU01373"/>
    </source>
</evidence>
<dbReference type="PANTHER" id="PTHR30582:SF2">
    <property type="entry name" value="L,D-TRANSPEPTIDASE YCIB-RELATED"/>
    <property type="match status" value="1"/>
</dbReference>
<evidence type="ECO:0000256" key="4">
    <source>
        <dbReference type="ARBA" id="ARBA00022960"/>
    </source>
</evidence>
<proteinExistence type="inferred from homology"/>
<dbReference type="GO" id="GO:0008360">
    <property type="term" value="P:regulation of cell shape"/>
    <property type="evidence" value="ECO:0007669"/>
    <property type="project" value="UniProtKB-UniRule"/>
</dbReference>
<feature type="domain" description="L,D-TPase catalytic" evidence="9">
    <location>
        <begin position="61"/>
        <end position="170"/>
    </location>
</feature>
<keyword evidence="5 7" id="KW-0573">Peptidoglycan synthesis</keyword>
<evidence type="ECO:0000256" key="2">
    <source>
        <dbReference type="ARBA" id="ARBA00005992"/>
    </source>
</evidence>
<feature type="chain" id="PRO_5041386915" evidence="8">
    <location>
        <begin position="19"/>
        <end position="321"/>
    </location>
</feature>
<evidence type="ECO:0000256" key="6">
    <source>
        <dbReference type="ARBA" id="ARBA00023316"/>
    </source>
</evidence>
<evidence type="ECO:0000256" key="3">
    <source>
        <dbReference type="ARBA" id="ARBA00022679"/>
    </source>
</evidence>
<dbReference type="GO" id="GO:0018104">
    <property type="term" value="P:peptidoglycan-protein cross-linking"/>
    <property type="evidence" value="ECO:0007669"/>
    <property type="project" value="TreeGrafter"/>
</dbReference>
<dbReference type="Pfam" id="PF03734">
    <property type="entry name" value="YkuD"/>
    <property type="match status" value="1"/>
</dbReference>
<dbReference type="Proteomes" id="UP001165565">
    <property type="component" value="Unassembled WGS sequence"/>
</dbReference>
<dbReference type="InterPro" id="IPR016915">
    <property type="entry name" value="UCP029342"/>
</dbReference>
<dbReference type="GO" id="GO:0016740">
    <property type="term" value="F:transferase activity"/>
    <property type="evidence" value="ECO:0007669"/>
    <property type="project" value="UniProtKB-KW"/>
</dbReference>
<reference evidence="10" key="1">
    <citation type="submission" date="2022-06" db="EMBL/GenBank/DDBJ databases">
        <title>Sphingomonas sp. nov. isolated from rhizosphere soil of tomato.</title>
        <authorList>
            <person name="Dong H."/>
            <person name="Gao R."/>
        </authorList>
    </citation>
    <scope>NUCLEOTIDE SEQUENCE</scope>
    <source>
        <strain evidence="10">MMSM24</strain>
    </source>
</reference>
<feature type="active site" description="Nucleophile" evidence="7">
    <location>
        <position position="146"/>
    </location>
</feature>
<dbReference type="Gene3D" id="2.40.440.10">
    <property type="entry name" value="L,D-transpeptidase catalytic domain-like"/>
    <property type="match status" value="1"/>
</dbReference>
<dbReference type="GO" id="GO:0071972">
    <property type="term" value="F:peptidoglycan L,D-transpeptidase activity"/>
    <property type="evidence" value="ECO:0007669"/>
    <property type="project" value="TreeGrafter"/>
</dbReference>
<dbReference type="InterPro" id="IPR038063">
    <property type="entry name" value="Transpep_catalytic_dom"/>
</dbReference>
<dbReference type="NCBIfam" id="NF004785">
    <property type="entry name" value="PRK06132.1-2"/>
    <property type="match status" value="1"/>
</dbReference>
<keyword evidence="6 7" id="KW-0961">Cell wall biogenesis/degradation</keyword>
<keyword evidence="11" id="KW-1185">Reference proteome</keyword>
<feature type="active site" description="Proton donor/acceptor" evidence="7">
    <location>
        <position position="133"/>
    </location>
</feature>
<dbReference type="RefSeq" id="WP_179514302.1">
    <property type="nucleotide sequence ID" value="NZ_JANFAV010000001.1"/>
</dbReference>
<dbReference type="CDD" id="cd16913">
    <property type="entry name" value="YkuD_like"/>
    <property type="match status" value="1"/>
</dbReference>
<dbReference type="PROSITE" id="PS52029">
    <property type="entry name" value="LD_TPASE"/>
    <property type="match status" value="1"/>
</dbReference>
<dbReference type="PIRSF" id="PIRSF029342">
    <property type="entry name" value="UCP029342_ErfK/YbiS/YcfS/YnhG"/>
    <property type="match status" value="1"/>
</dbReference>
<evidence type="ECO:0000256" key="1">
    <source>
        <dbReference type="ARBA" id="ARBA00004752"/>
    </source>
</evidence>
<dbReference type="InterPro" id="IPR050979">
    <property type="entry name" value="LD-transpeptidase"/>
</dbReference>
<keyword evidence="4 7" id="KW-0133">Cell shape</keyword>
<organism evidence="10 11">
    <name type="scientific">Sphingomonas lycopersici</name>
    <dbReference type="NCBI Taxonomy" id="2951807"/>
    <lineage>
        <taxon>Bacteria</taxon>
        <taxon>Pseudomonadati</taxon>
        <taxon>Pseudomonadota</taxon>
        <taxon>Alphaproteobacteria</taxon>
        <taxon>Sphingomonadales</taxon>
        <taxon>Sphingomonadaceae</taxon>
        <taxon>Sphingomonas</taxon>
    </lineage>
</organism>
<evidence type="ECO:0000256" key="5">
    <source>
        <dbReference type="ARBA" id="ARBA00022984"/>
    </source>
</evidence>
<sequence length="321" mass="33536">MSMFALLAAAALAPQVSAPEPATVTVTGRATLDNASVLRSAKALKAGEYMWAPQTAPAGPILMVVNLETQRAVVYRNGLPIAITTVSSGKKGHETPTGIFTVLQKEKDHRSNLYNSAPMPFMQRLTWDGIALHAGALPGHAASHGCIRLPAKFAQMLYGATPLGMTVVVTKREALPAVVPAGDVIAAAAKTGAGAPGARDFWDPARAPTGPVSIVVSTTDRALFVIRGGRIIGRATVGVNRQISHPYLYSLQSADSAGARRWTRIALPGQTLDEDMQLGDVDMTAATRAAIESVLVPGATVVVTPDALTDVSSLKDFVIGK</sequence>
<keyword evidence="3" id="KW-0808">Transferase</keyword>
<dbReference type="GO" id="GO:0071555">
    <property type="term" value="P:cell wall organization"/>
    <property type="evidence" value="ECO:0007669"/>
    <property type="project" value="UniProtKB-UniRule"/>
</dbReference>
<evidence type="ECO:0000313" key="11">
    <source>
        <dbReference type="Proteomes" id="UP001165565"/>
    </source>
</evidence>
<dbReference type="EMBL" id="JANFAV010000001">
    <property type="protein sequence ID" value="MCW6533418.1"/>
    <property type="molecule type" value="Genomic_DNA"/>
</dbReference>
<evidence type="ECO:0000256" key="8">
    <source>
        <dbReference type="SAM" id="SignalP"/>
    </source>
</evidence>
<dbReference type="PANTHER" id="PTHR30582">
    <property type="entry name" value="L,D-TRANSPEPTIDASE"/>
    <property type="match status" value="1"/>
</dbReference>
<evidence type="ECO:0000259" key="9">
    <source>
        <dbReference type="PROSITE" id="PS52029"/>
    </source>
</evidence>
<dbReference type="AlphaFoldDB" id="A0AA42CSJ8"/>
<comment type="pathway">
    <text evidence="1 7">Cell wall biogenesis; peptidoglycan biosynthesis.</text>
</comment>
<accession>A0AA42CSJ8</accession>
<gene>
    <name evidence="10" type="ORF">NEE01_01330</name>
</gene>
<keyword evidence="8" id="KW-0732">Signal</keyword>
<dbReference type="SUPFAM" id="SSF141523">
    <property type="entry name" value="L,D-transpeptidase catalytic domain-like"/>
    <property type="match status" value="1"/>
</dbReference>
<dbReference type="InterPro" id="IPR005490">
    <property type="entry name" value="LD_TPept_cat_dom"/>
</dbReference>
<feature type="signal peptide" evidence="8">
    <location>
        <begin position="1"/>
        <end position="18"/>
    </location>
</feature>
<evidence type="ECO:0000313" key="10">
    <source>
        <dbReference type="EMBL" id="MCW6533418.1"/>
    </source>
</evidence>
<comment type="similarity">
    <text evidence="2">Belongs to the YkuD family.</text>
</comment>
<protein>
    <submittedName>
        <fullName evidence="10">L,D-transpeptidase family protein</fullName>
    </submittedName>
</protein>